<dbReference type="SUPFAM" id="SSF53474">
    <property type="entry name" value="alpha/beta-Hydrolases"/>
    <property type="match status" value="1"/>
</dbReference>
<evidence type="ECO:0000313" key="4">
    <source>
        <dbReference type="EMBL" id="OQP35484.1"/>
    </source>
</evidence>
<organism evidence="4 5">
    <name type="scientific">Pantoea latae</name>
    <dbReference type="NCBI Taxonomy" id="1964541"/>
    <lineage>
        <taxon>Bacteria</taxon>
        <taxon>Pseudomonadati</taxon>
        <taxon>Pseudomonadota</taxon>
        <taxon>Gammaproteobacteria</taxon>
        <taxon>Enterobacterales</taxon>
        <taxon>Erwiniaceae</taxon>
        <taxon>Pantoea</taxon>
    </lineage>
</organism>
<dbReference type="InterPro" id="IPR050565">
    <property type="entry name" value="LYPA1-2/EST-like"/>
</dbReference>
<dbReference type="GO" id="GO:0016787">
    <property type="term" value="F:hydrolase activity"/>
    <property type="evidence" value="ECO:0007669"/>
    <property type="project" value="UniProtKB-KW"/>
</dbReference>
<dbReference type="AlphaFoldDB" id="A0A1V9DP03"/>
<gene>
    <name evidence="4" type="ORF">B2J69_04180</name>
</gene>
<keyword evidence="2" id="KW-0378">Hydrolase</keyword>
<dbReference type="OrthoDB" id="9801763at2"/>
<evidence type="ECO:0000256" key="1">
    <source>
        <dbReference type="ARBA" id="ARBA00006499"/>
    </source>
</evidence>
<dbReference type="EMBL" id="MWUE01000006">
    <property type="protein sequence ID" value="OQP35484.1"/>
    <property type="molecule type" value="Genomic_DNA"/>
</dbReference>
<proteinExistence type="inferred from homology"/>
<name>A0A1V9DP03_9GAMM</name>
<dbReference type="Proteomes" id="UP000192769">
    <property type="component" value="Unassembled WGS sequence"/>
</dbReference>
<comment type="similarity">
    <text evidence="1">Belongs to the AB hydrolase superfamily. AB hydrolase 2 family.</text>
</comment>
<protein>
    <submittedName>
        <fullName evidence="4">Phospholipase</fullName>
    </submittedName>
</protein>
<dbReference type="InterPro" id="IPR003140">
    <property type="entry name" value="PLipase/COase/thioEstase"/>
</dbReference>
<evidence type="ECO:0000256" key="2">
    <source>
        <dbReference type="ARBA" id="ARBA00022801"/>
    </source>
</evidence>
<dbReference type="InterPro" id="IPR029058">
    <property type="entry name" value="AB_hydrolase_fold"/>
</dbReference>
<sequence>MVFKEKRMAKALVIFLHGVGSNGEDLATLGRHWAPLLPDVIFAAPDAPFPFPHGAGFEWFSLDGVTPENRPARVRAARATFDATLGAILAQHGMEDAWHKVVLVGFSQGSIMALDALASGRFPLAGVVAFSGRLAFDEALSPAAQTPALLIHGHADAVIPWRESESAAQRLKAAGVPLELQLEPRTEHTISAQGAMRAAAFIAQCLQD</sequence>
<evidence type="ECO:0000313" key="5">
    <source>
        <dbReference type="Proteomes" id="UP000192769"/>
    </source>
</evidence>
<accession>A0A1V9DP03</accession>
<dbReference type="Pfam" id="PF02230">
    <property type="entry name" value="Abhydrolase_2"/>
    <property type="match status" value="1"/>
</dbReference>
<dbReference type="Gene3D" id="3.40.50.1820">
    <property type="entry name" value="alpha/beta hydrolase"/>
    <property type="match status" value="1"/>
</dbReference>
<comment type="caution">
    <text evidence="4">The sequence shown here is derived from an EMBL/GenBank/DDBJ whole genome shotgun (WGS) entry which is preliminary data.</text>
</comment>
<feature type="domain" description="Phospholipase/carboxylesterase/thioesterase" evidence="3">
    <location>
        <begin position="2"/>
        <end position="205"/>
    </location>
</feature>
<reference evidence="4 5" key="1">
    <citation type="submission" date="2017-02" db="EMBL/GenBank/DDBJ databases">
        <title>Whole genome shotgun sequence of Pantoea agglomerans strain AS1 isolated from a cycad, Zamia floridana in Central Florida, USA.</title>
        <authorList>
            <person name="Lata P."/>
            <person name="Govindarajan S."/>
            <person name="Qi F."/>
            <person name="Li J.-L."/>
            <person name="Maurya S.K."/>
            <person name="Sahoo M.K."/>
        </authorList>
    </citation>
    <scope>NUCLEOTIDE SEQUENCE [LARGE SCALE GENOMIC DNA]</scope>
    <source>
        <strain evidence="4 5">AS1</strain>
    </source>
</reference>
<dbReference type="PANTHER" id="PTHR10655">
    <property type="entry name" value="LYSOPHOSPHOLIPASE-RELATED"/>
    <property type="match status" value="1"/>
</dbReference>
<keyword evidence="5" id="KW-1185">Reference proteome</keyword>
<dbReference type="PANTHER" id="PTHR10655:SF17">
    <property type="entry name" value="LYSOPHOSPHOLIPASE-LIKE PROTEIN 1"/>
    <property type="match status" value="1"/>
</dbReference>
<evidence type="ECO:0000259" key="3">
    <source>
        <dbReference type="Pfam" id="PF02230"/>
    </source>
</evidence>